<dbReference type="EMBL" id="JALNTZ010000002">
    <property type="protein sequence ID" value="KAJ3662607.1"/>
    <property type="molecule type" value="Genomic_DNA"/>
</dbReference>
<accession>A0AA38IYH5</accession>
<dbReference type="PANTHER" id="PTHR19303:SF73">
    <property type="entry name" value="PROTEIN PDC2"/>
    <property type="match status" value="1"/>
</dbReference>
<protein>
    <recommendedName>
        <fullName evidence="3">HTH CENPB-type domain-containing protein</fullName>
    </recommendedName>
</protein>
<dbReference type="InterPro" id="IPR006600">
    <property type="entry name" value="HTH_CenpB_DNA-bd_dom"/>
</dbReference>
<comment type="caution">
    <text evidence="4">The sequence shown here is derived from an EMBL/GenBank/DDBJ whole genome shotgun (WGS) entry which is preliminary data.</text>
</comment>
<evidence type="ECO:0000256" key="2">
    <source>
        <dbReference type="ARBA" id="ARBA00023125"/>
    </source>
</evidence>
<dbReference type="PANTHER" id="PTHR19303">
    <property type="entry name" value="TRANSPOSON"/>
    <property type="match status" value="1"/>
</dbReference>
<feature type="domain" description="HTH CENPB-type" evidence="3">
    <location>
        <begin position="63"/>
        <end position="134"/>
    </location>
</feature>
<dbReference type="Pfam" id="PF03184">
    <property type="entry name" value="DDE_1"/>
    <property type="match status" value="1"/>
</dbReference>
<organism evidence="4 5">
    <name type="scientific">Zophobas morio</name>
    <dbReference type="NCBI Taxonomy" id="2755281"/>
    <lineage>
        <taxon>Eukaryota</taxon>
        <taxon>Metazoa</taxon>
        <taxon>Ecdysozoa</taxon>
        <taxon>Arthropoda</taxon>
        <taxon>Hexapoda</taxon>
        <taxon>Insecta</taxon>
        <taxon>Pterygota</taxon>
        <taxon>Neoptera</taxon>
        <taxon>Endopterygota</taxon>
        <taxon>Coleoptera</taxon>
        <taxon>Polyphaga</taxon>
        <taxon>Cucujiformia</taxon>
        <taxon>Tenebrionidae</taxon>
        <taxon>Zophobas</taxon>
    </lineage>
</organism>
<dbReference type="SUPFAM" id="SSF46689">
    <property type="entry name" value="Homeodomain-like"/>
    <property type="match status" value="1"/>
</dbReference>
<evidence type="ECO:0000256" key="1">
    <source>
        <dbReference type="ARBA" id="ARBA00004123"/>
    </source>
</evidence>
<dbReference type="Gene3D" id="1.10.10.60">
    <property type="entry name" value="Homeodomain-like"/>
    <property type="match status" value="2"/>
</dbReference>
<dbReference type="GO" id="GO:0005634">
    <property type="term" value="C:nucleus"/>
    <property type="evidence" value="ECO:0007669"/>
    <property type="project" value="UniProtKB-SubCell"/>
</dbReference>
<dbReference type="AlphaFoldDB" id="A0AA38IYH5"/>
<sequence length="404" mass="46722">MTAKQRKFLSVGEKIEIIHTAEKFKLSIRQLSEKFAVSKTQVAEILKKNDIRRNLAENGNLERKKAFSRRKTADLDKITYEWFTKVQQENIRISGRILKEKALEVATQLEIPSFKASNGWLEKFCQRWKITFKPISGEAGQVETEDVTQWKEKLKKLIAGYSEEDIFNAQETGLFFRALPEKTLSLKGEKCTDGKSSKERFTILFCTSMTGEKMNPVVIGQSKNPRYFKGSHFEKLPLEWYFNHKSWMTRAIMSDWLTTFDRKMQRANRKVLLFLDNAILHATTVKLQNVKVVFFPAKLSSHCQPLNQGIITNFKWFYRKFLVKRLLSSMGISEDTQQVEKSITVLNALIWTSAAWKKVNPETIKNCFRKAGFGSNNVKTDNEFSGEDDLPLANLFECIINVIL</sequence>
<dbReference type="Pfam" id="PF03221">
    <property type="entry name" value="HTH_Tnp_Tc5"/>
    <property type="match status" value="1"/>
</dbReference>
<dbReference type="GO" id="GO:0003677">
    <property type="term" value="F:DNA binding"/>
    <property type="evidence" value="ECO:0007669"/>
    <property type="project" value="UniProtKB-KW"/>
</dbReference>
<evidence type="ECO:0000313" key="4">
    <source>
        <dbReference type="EMBL" id="KAJ3662607.1"/>
    </source>
</evidence>
<keyword evidence="5" id="KW-1185">Reference proteome</keyword>
<dbReference type="Proteomes" id="UP001168821">
    <property type="component" value="Unassembled WGS sequence"/>
</dbReference>
<dbReference type="PROSITE" id="PS51253">
    <property type="entry name" value="HTH_CENPB"/>
    <property type="match status" value="1"/>
</dbReference>
<dbReference type="InterPro" id="IPR004875">
    <property type="entry name" value="DDE_SF_endonuclease_dom"/>
</dbReference>
<proteinExistence type="predicted"/>
<keyword evidence="2" id="KW-0238">DNA-binding</keyword>
<evidence type="ECO:0000313" key="5">
    <source>
        <dbReference type="Proteomes" id="UP001168821"/>
    </source>
</evidence>
<dbReference type="InterPro" id="IPR050863">
    <property type="entry name" value="CenT-Element_Derived"/>
</dbReference>
<evidence type="ECO:0000259" key="3">
    <source>
        <dbReference type="PROSITE" id="PS51253"/>
    </source>
</evidence>
<dbReference type="InterPro" id="IPR009057">
    <property type="entry name" value="Homeodomain-like_sf"/>
</dbReference>
<gene>
    <name evidence="4" type="ORF">Zmor_006946</name>
</gene>
<reference evidence="4" key="1">
    <citation type="journal article" date="2023" name="G3 (Bethesda)">
        <title>Whole genome assemblies of Zophobas morio and Tenebrio molitor.</title>
        <authorList>
            <person name="Kaur S."/>
            <person name="Stinson S.A."/>
            <person name="diCenzo G.C."/>
        </authorList>
    </citation>
    <scope>NUCLEOTIDE SEQUENCE</scope>
    <source>
        <strain evidence="4">QUZm001</strain>
    </source>
</reference>
<dbReference type="SMART" id="SM00674">
    <property type="entry name" value="CENPB"/>
    <property type="match status" value="1"/>
</dbReference>
<comment type="subcellular location">
    <subcellularLocation>
        <location evidence="1">Nucleus</location>
    </subcellularLocation>
</comment>
<name>A0AA38IYH5_9CUCU</name>